<dbReference type="STRING" id="1121439.dsat_0690"/>
<comment type="caution">
    <text evidence="1">The sequence shown here is derived from an EMBL/GenBank/DDBJ whole genome shotgun (WGS) entry which is preliminary data.</text>
</comment>
<reference evidence="1 2" key="1">
    <citation type="journal article" date="2013" name="Genome Announc.">
        <title>Draft genome sequences for three mercury-methylating, sulfate-reducing bacteria.</title>
        <authorList>
            <person name="Brown S.D."/>
            <person name="Hurt R.A.Jr."/>
            <person name="Gilmour C.C."/>
            <person name="Elias D.A."/>
        </authorList>
    </citation>
    <scope>NUCLEOTIDE SEQUENCE [LARGE SCALE GENOMIC DNA]</scope>
    <source>
        <strain evidence="1 2">DSM 16529</strain>
    </source>
</reference>
<dbReference type="SUPFAM" id="SSF52833">
    <property type="entry name" value="Thioredoxin-like"/>
    <property type="match status" value="1"/>
</dbReference>
<keyword evidence="2" id="KW-1185">Reference proteome</keyword>
<name>S7UJ71_9BACT</name>
<dbReference type="EMBL" id="ATHI01000027">
    <property type="protein sequence ID" value="EPR32338.1"/>
    <property type="molecule type" value="Genomic_DNA"/>
</dbReference>
<protein>
    <submittedName>
        <fullName evidence="1">Ferredoxin, 2Fe-2S</fullName>
    </submittedName>
</protein>
<gene>
    <name evidence="1" type="ORF">dsat_0690</name>
</gene>
<dbReference type="AlphaFoldDB" id="S7UJ71"/>
<dbReference type="eggNOG" id="COG3411">
    <property type="taxonomic scope" value="Bacteria"/>
</dbReference>
<dbReference type="PATRIC" id="fig|1121439.3.peg.2050"/>
<proteinExistence type="predicted"/>
<dbReference type="OrthoDB" id="9800597at2"/>
<dbReference type="Gene3D" id="3.40.30.10">
    <property type="entry name" value="Glutaredoxin"/>
    <property type="match status" value="1"/>
</dbReference>
<evidence type="ECO:0000313" key="1">
    <source>
        <dbReference type="EMBL" id="EPR32338.1"/>
    </source>
</evidence>
<organism evidence="1 2">
    <name type="scientific">Alkalidesulfovibrio alkalitolerans DSM 16529</name>
    <dbReference type="NCBI Taxonomy" id="1121439"/>
    <lineage>
        <taxon>Bacteria</taxon>
        <taxon>Pseudomonadati</taxon>
        <taxon>Thermodesulfobacteriota</taxon>
        <taxon>Desulfovibrionia</taxon>
        <taxon>Desulfovibrionales</taxon>
        <taxon>Desulfovibrionaceae</taxon>
        <taxon>Alkalidesulfovibrio</taxon>
    </lineage>
</organism>
<dbReference type="RefSeq" id="WP_020887387.1">
    <property type="nucleotide sequence ID" value="NZ_ATHI01000027.1"/>
</dbReference>
<dbReference type="InterPro" id="IPR036249">
    <property type="entry name" value="Thioredoxin-like_sf"/>
</dbReference>
<dbReference type="CDD" id="cd02980">
    <property type="entry name" value="TRX_Fd_family"/>
    <property type="match status" value="1"/>
</dbReference>
<accession>S7UJ71</accession>
<evidence type="ECO:0000313" key="2">
    <source>
        <dbReference type="Proteomes" id="UP000014975"/>
    </source>
</evidence>
<sequence length="104" mass="11519">MATKPTYHILVCASFRAKGEPKGMCHQKGSIGLSQYLEQEILDRGLDCLLTTTSCLKQCEQGPILVVHPNNWWYRGVDSEEAIDEILDALEDGSPAEGRLLFPA</sequence>
<dbReference type="Proteomes" id="UP000014975">
    <property type="component" value="Unassembled WGS sequence"/>
</dbReference>